<evidence type="ECO:0000256" key="6">
    <source>
        <dbReference type="ARBA" id="ARBA00022737"/>
    </source>
</evidence>
<dbReference type="GO" id="GO:0000978">
    <property type="term" value="F:RNA polymerase II cis-regulatory region sequence-specific DNA binding"/>
    <property type="evidence" value="ECO:0007669"/>
    <property type="project" value="TreeGrafter"/>
</dbReference>
<feature type="domain" description="C2H2-type" evidence="20">
    <location>
        <begin position="436"/>
        <end position="463"/>
    </location>
</feature>
<comment type="subunit">
    <text evidence="16">May associate with NuRD histone deacetylase complex (HDAC). Interacts with components of HDAC complex including HDAC1, HDAC2, RBBP4, RBPP7, MTA1 and MTA2. Interacts with CCNQ. Interacts with NSD2 (via PHD-type zinc fingers 1, 2 and 3).</text>
</comment>
<dbReference type="FunFam" id="3.30.160.60:FF:000215">
    <property type="entry name" value="Spalt-like transcription factor 3"/>
    <property type="match status" value="1"/>
</dbReference>
<keyword evidence="12" id="KW-0804">Transcription</keyword>
<feature type="domain" description="C2H2-type" evidence="20">
    <location>
        <begin position="675"/>
        <end position="702"/>
    </location>
</feature>
<dbReference type="OMA" id="THYSIHC"/>
<evidence type="ECO:0000256" key="2">
    <source>
        <dbReference type="ARBA" id="ARBA00022491"/>
    </source>
</evidence>
<keyword evidence="10" id="KW-0805">Transcription regulation</keyword>
<feature type="domain" description="C2H2-type" evidence="20">
    <location>
        <begin position="1077"/>
        <end position="1104"/>
    </location>
</feature>
<dbReference type="Ensembl" id="ENSEEET00000008144.2">
    <property type="protein sequence ID" value="ENSEEEP00000008038.2"/>
    <property type="gene ID" value="ENSEEEG00000004194.2"/>
</dbReference>
<evidence type="ECO:0000313" key="21">
    <source>
        <dbReference type="Ensembl" id="ENSEEEP00000008038.2"/>
    </source>
</evidence>
<dbReference type="FunFam" id="3.30.160.60:FF:000708">
    <property type="entry name" value="Sal-like protein 1"/>
    <property type="match status" value="1"/>
</dbReference>
<evidence type="ECO:0000256" key="5">
    <source>
        <dbReference type="ARBA" id="ARBA00022723"/>
    </source>
</evidence>
<evidence type="ECO:0000259" key="20">
    <source>
        <dbReference type="PROSITE" id="PS50157"/>
    </source>
</evidence>
<dbReference type="GO" id="GO:0021772">
    <property type="term" value="P:olfactory bulb development"/>
    <property type="evidence" value="ECO:0007669"/>
    <property type="project" value="UniProtKB-ARBA"/>
</dbReference>
<feature type="region of interest" description="Disordered" evidence="19">
    <location>
        <begin position="343"/>
        <end position="376"/>
    </location>
</feature>
<keyword evidence="8" id="KW-0862">Zinc</keyword>
<dbReference type="FunFam" id="3.30.160.60:FF:000341">
    <property type="entry name" value="Spalt-like transcription factor 1"/>
    <property type="match status" value="1"/>
</dbReference>
<keyword evidence="6" id="KW-0677">Repeat</keyword>
<dbReference type="GO" id="GO:0005654">
    <property type="term" value="C:nucleoplasm"/>
    <property type="evidence" value="ECO:0007669"/>
    <property type="project" value="UniProtKB-ARBA"/>
</dbReference>
<dbReference type="InterPro" id="IPR036236">
    <property type="entry name" value="Znf_C2H2_sf"/>
</dbReference>
<feature type="domain" description="C2H2-type" evidence="20">
    <location>
        <begin position="735"/>
        <end position="757"/>
    </location>
</feature>
<dbReference type="GO" id="GO:0045944">
    <property type="term" value="P:positive regulation of transcription by RNA polymerase II"/>
    <property type="evidence" value="ECO:0007669"/>
    <property type="project" value="UniProtKB-ARBA"/>
</dbReference>
<keyword evidence="22" id="KW-1185">Reference proteome</keyword>
<evidence type="ECO:0000256" key="13">
    <source>
        <dbReference type="ARBA" id="ARBA00023242"/>
    </source>
</evidence>
<accession>A0A4W4E862</accession>
<keyword evidence="5" id="KW-0479">Metal-binding</keyword>
<dbReference type="PROSITE" id="PS00028">
    <property type="entry name" value="ZINC_FINGER_C2H2_1"/>
    <property type="match status" value="9"/>
</dbReference>
<evidence type="ECO:0000256" key="16">
    <source>
        <dbReference type="ARBA" id="ARBA00062861"/>
    </source>
</evidence>
<keyword evidence="3" id="KW-1017">Isopeptide bond</keyword>
<reference evidence="21" key="5">
    <citation type="submission" date="2025-09" db="UniProtKB">
        <authorList>
            <consortium name="Ensembl"/>
        </authorList>
    </citation>
    <scope>IDENTIFICATION</scope>
</reference>
<dbReference type="Proteomes" id="UP000314983">
    <property type="component" value="Chromosome 2"/>
</dbReference>
<evidence type="ECO:0000256" key="7">
    <source>
        <dbReference type="ARBA" id="ARBA00022771"/>
    </source>
</evidence>
<reference evidence="21" key="3">
    <citation type="submission" date="2020-05" db="EMBL/GenBank/DDBJ databases">
        <title>Electrophorus electricus (electric eel) genome, fEleEle1, primary haplotype.</title>
        <authorList>
            <person name="Myers G."/>
            <person name="Meyer A."/>
            <person name="Fedrigo O."/>
            <person name="Formenti G."/>
            <person name="Rhie A."/>
            <person name="Tracey A."/>
            <person name="Sims Y."/>
            <person name="Jarvis E.D."/>
        </authorList>
    </citation>
    <scope>NUCLEOTIDE SEQUENCE [LARGE SCALE GENOMIC DNA]</scope>
</reference>
<evidence type="ECO:0000256" key="8">
    <source>
        <dbReference type="ARBA" id="ARBA00022833"/>
    </source>
</evidence>
<comment type="function">
    <text evidence="15">Transcriptional repressor involved in organogenesis. Plays an essential role in ureteric bud invasion during kidney development.</text>
</comment>
<evidence type="ECO:0000256" key="18">
    <source>
        <dbReference type="PROSITE-ProRule" id="PRU00042"/>
    </source>
</evidence>
<dbReference type="SUPFAM" id="SSF57667">
    <property type="entry name" value="beta-beta-alpha zinc fingers"/>
    <property type="match status" value="4"/>
</dbReference>
<dbReference type="FunFam" id="3.30.160.60:FF:000689">
    <property type="entry name" value="Spalt like transcription factor 1"/>
    <property type="match status" value="1"/>
</dbReference>
<comment type="subcellular location">
    <subcellularLocation>
        <location evidence="1">Nucleus</location>
    </subcellularLocation>
</comment>
<dbReference type="FunFam" id="3.30.160.60:FF:000025">
    <property type="entry name" value="Spalt-like transcription factor 1"/>
    <property type="match status" value="1"/>
</dbReference>
<dbReference type="Pfam" id="PF00096">
    <property type="entry name" value="zf-C2H2"/>
    <property type="match status" value="6"/>
</dbReference>
<evidence type="ECO:0000256" key="1">
    <source>
        <dbReference type="ARBA" id="ARBA00004123"/>
    </source>
</evidence>
<dbReference type="PANTHER" id="PTHR23233:SF51">
    <property type="entry name" value="SAL-LIKE PROTEIN 1"/>
    <property type="match status" value="1"/>
</dbReference>
<evidence type="ECO:0000256" key="3">
    <source>
        <dbReference type="ARBA" id="ARBA00022499"/>
    </source>
</evidence>
<sequence length="1249" mass="137441">MSRRKQAKPQCVQIDAHRVSSEHFDINSPLCDVHVCERCCAEFFNLQDLQEHQMNCSKNPLVLIVSENGSPASPVLSFTFSSPPHNAEEPMNDSTSNEDSEGLHDFSKDKTLEANKESTLMSEANGCDNGVRSRSDNENCAGNGRTSTLGAAFSSVLPQADSPPELGTVTSTSSNVFIENLESTNVAIAQLFQEVGVNAEVSSSSPSSCTVALPGLIEQLITLQQQQVQQLKLIEQIQHQILLLAAQSTGTSASSSICQIASGIPQTSPLIKLSQQLAAAAGLAESLASQSARISNVKQLKHAVLSSNRDSTDMLSGRDISQMTDPDRSKLLISKLGTYPPENQCTPDSTLYRQGGTTNSPSHALANDSAPNSVNKLSLPHAPTGNHIFANTLPSIGEIVEDLNALTALAQQRKGKLRSVTSFEYKRHFDEGFFKHKCRFCAKVFGSDSALQIHLRSHTGERPYKCNICGNRFSTRGNLKVHFQRHKEKYPNIQMNPYPVPEHLDNVSTSTGIPYGMSMPPNKPTSNWLDSKPSVTSLPGLLLPSSLPSLPNIIKTEEQMVLIDRPTSPDLNGFETFERRNKNTEEFSSKRFLTIEKSIPMSMNTSIDDLSIEESHTSVESASTHVNSLIPLLSEDFKPMFPFGGLPDCMETPETTKLQKLVENIDRKCIGSDSNECMVCHRVLSCQSALKMHYRTHTGERPFKCRLCGRTFTTKGNLKTHYSIHRAIPPLRVQHSCPICQAKFTNAMVLQQHIRMHMIGHISNVAFPESYQETISHDIFSGGKNLDDQGSLLHENMEITEDVSFSKASASPLESLCSSPTSAHAIKMDGSENQLKVLQENELLNDRLENGAKSSSVDDCLSQRLRSPVLSEVTSPGDSFSPQGSAMENDRSLIYETHHSSIDLTNTGLLQSNSTGANSIDSMPTDILKDGITMTSASHDQGPPKSNACDICTKTFACQSALDIHYRSHTKERPFICTVCNRAFSTKGNLKQHKLTHQMRNLPSQLFEQANQNHISKPNPPHSSMGHLIASKLKLEVGSILNRDGNDSVVDIVACSSASLPVLTAPPATPRRTPKQHFCRTCGKTFSSSSALQIHERTHTGEKPFACNICGRAFTTKGNLKVHMGTHMWNCSPARRGRRLSMSDPLKFLKSNPVEVPETLPKDSINGVSNEESINVWNQYATTAFTNELEMKTNEISVIQNGGIQHLSTANLEKLHNVNIKRTLPWLERLDENRISFHLTELIEDSKTD</sequence>
<reference evidence="21" key="4">
    <citation type="submission" date="2025-08" db="UniProtKB">
        <authorList>
            <consortium name="Ensembl"/>
        </authorList>
    </citation>
    <scope>IDENTIFICATION</scope>
</reference>
<evidence type="ECO:0000256" key="12">
    <source>
        <dbReference type="ARBA" id="ARBA00023163"/>
    </source>
</evidence>
<evidence type="ECO:0000256" key="14">
    <source>
        <dbReference type="ARBA" id="ARBA00038474"/>
    </source>
</evidence>
<evidence type="ECO:0000256" key="10">
    <source>
        <dbReference type="ARBA" id="ARBA00023015"/>
    </source>
</evidence>
<evidence type="ECO:0000256" key="9">
    <source>
        <dbReference type="ARBA" id="ARBA00022843"/>
    </source>
</evidence>
<feature type="domain" description="C2H2-type" evidence="20">
    <location>
        <begin position="1105"/>
        <end position="1127"/>
    </location>
</feature>
<dbReference type="GO" id="GO:0000792">
    <property type="term" value="C:heterochromatin"/>
    <property type="evidence" value="ECO:0007669"/>
    <property type="project" value="UniProtKB-ARBA"/>
</dbReference>
<keyword evidence="4" id="KW-0597">Phosphoprotein</keyword>
<evidence type="ECO:0000256" key="17">
    <source>
        <dbReference type="ARBA" id="ARBA00069282"/>
    </source>
</evidence>
<dbReference type="SMART" id="SM00355">
    <property type="entry name" value="ZnF_C2H2"/>
    <property type="match status" value="10"/>
</dbReference>
<reference evidence="22" key="1">
    <citation type="journal article" date="2014" name="Science">
        <title>Nonhuman genetics. Genomic basis for the convergent evolution of electric organs.</title>
        <authorList>
            <person name="Gallant J.R."/>
            <person name="Traeger L.L."/>
            <person name="Volkening J.D."/>
            <person name="Moffett H."/>
            <person name="Chen P.H."/>
            <person name="Novina C.D."/>
            <person name="Phillips G.N.Jr."/>
            <person name="Anand R."/>
            <person name="Wells G.B."/>
            <person name="Pinch M."/>
            <person name="Guth R."/>
            <person name="Unguez G.A."/>
            <person name="Albert J.S."/>
            <person name="Zakon H.H."/>
            <person name="Samanta M.P."/>
            <person name="Sussman M.R."/>
        </authorList>
    </citation>
    <scope>NUCLEOTIDE SEQUENCE [LARGE SCALE GENOMIC DNA]</scope>
</reference>
<evidence type="ECO:0000313" key="22">
    <source>
        <dbReference type="Proteomes" id="UP000314983"/>
    </source>
</evidence>
<dbReference type="FunFam" id="3.30.160.60:FF:000302">
    <property type="entry name" value="Spalt-like transcription factor 1"/>
    <property type="match status" value="1"/>
</dbReference>
<keyword evidence="13" id="KW-0539">Nucleus</keyword>
<keyword evidence="9" id="KW-0832">Ubl conjugation</keyword>
<dbReference type="GO" id="GO:0000981">
    <property type="term" value="F:DNA-binding transcription factor activity, RNA polymerase II-specific"/>
    <property type="evidence" value="ECO:0007669"/>
    <property type="project" value="TreeGrafter"/>
</dbReference>
<dbReference type="InterPro" id="IPR051565">
    <property type="entry name" value="Sal_C2H2-zinc-finger"/>
</dbReference>
<dbReference type="GO" id="GO:0009966">
    <property type="term" value="P:regulation of signal transduction"/>
    <property type="evidence" value="ECO:0007669"/>
    <property type="project" value="UniProtKB-ARBA"/>
</dbReference>
<keyword evidence="7 18" id="KW-0863">Zinc-finger</keyword>
<keyword evidence="11" id="KW-0238">DNA-binding</keyword>
<feature type="region of interest" description="Disordered" evidence="19">
    <location>
        <begin position="307"/>
        <end position="327"/>
    </location>
</feature>
<dbReference type="AlphaFoldDB" id="A0A4W4E862"/>
<reference evidence="22" key="2">
    <citation type="journal article" date="2017" name="Sci. Adv.">
        <title>A tail of two voltages: Proteomic comparison of the three electric organs of the electric eel.</title>
        <authorList>
            <person name="Traeger L.L."/>
            <person name="Sabat G."/>
            <person name="Barrett-Wilt G.A."/>
            <person name="Wells G.B."/>
            <person name="Sussman M.R."/>
        </authorList>
    </citation>
    <scope>NUCLEOTIDE SEQUENCE [LARGE SCALE GENOMIC DNA]</scope>
</reference>
<feature type="compositionally biased region" description="Polar residues" evidence="19">
    <location>
        <begin position="343"/>
        <end position="362"/>
    </location>
</feature>
<dbReference type="FunFam" id="3.30.160.60:FF:000079">
    <property type="entry name" value="Spalt-like transcription factor 3"/>
    <property type="match status" value="1"/>
</dbReference>
<dbReference type="GO" id="GO:0000122">
    <property type="term" value="P:negative regulation of transcription by RNA polymerase II"/>
    <property type="evidence" value="ECO:0007669"/>
    <property type="project" value="UniProtKB-ARBA"/>
</dbReference>
<dbReference type="PROSITE" id="PS50157">
    <property type="entry name" value="ZINC_FINGER_C2H2_2"/>
    <property type="match status" value="9"/>
</dbReference>
<name>A0A4W4E862_ELEEL</name>
<evidence type="ECO:0000256" key="15">
    <source>
        <dbReference type="ARBA" id="ARBA00053244"/>
    </source>
</evidence>
<dbReference type="Gene3D" id="3.30.160.60">
    <property type="entry name" value="Classic Zinc Finger"/>
    <property type="match status" value="8"/>
</dbReference>
<dbReference type="FunFam" id="3.30.160.60:FF:000260">
    <property type="entry name" value="Spalt-like transcription factor 1"/>
    <property type="match status" value="1"/>
</dbReference>
<comment type="similarity">
    <text evidence="14">Belongs to the sal C2H2-type zinc-finger protein family.</text>
</comment>
<dbReference type="InterPro" id="IPR013087">
    <property type="entry name" value="Znf_C2H2_type"/>
</dbReference>
<dbReference type="GeneTree" id="ENSGT00940000155938"/>
<gene>
    <name evidence="21" type="primary">sall1b</name>
</gene>
<evidence type="ECO:0000256" key="4">
    <source>
        <dbReference type="ARBA" id="ARBA00022553"/>
    </source>
</evidence>
<evidence type="ECO:0000256" key="19">
    <source>
        <dbReference type="SAM" id="MobiDB-lite"/>
    </source>
</evidence>
<feature type="domain" description="C2H2-type" evidence="20">
    <location>
        <begin position="947"/>
        <end position="974"/>
    </location>
</feature>
<dbReference type="GO" id="GO:0003337">
    <property type="term" value="P:mesenchymal to epithelial transition involved in metanephros morphogenesis"/>
    <property type="evidence" value="ECO:0007669"/>
    <property type="project" value="UniProtKB-ARBA"/>
</dbReference>
<proteinExistence type="inferred from homology"/>
<evidence type="ECO:0000256" key="11">
    <source>
        <dbReference type="ARBA" id="ARBA00023125"/>
    </source>
</evidence>
<dbReference type="CDD" id="cd20908">
    <property type="entry name" value="SUF4-like"/>
    <property type="match status" value="1"/>
</dbReference>
<feature type="domain" description="C2H2-type" evidence="20">
    <location>
        <begin position="703"/>
        <end position="730"/>
    </location>
</feature>
<dbReference type="GO" id="GO:0007507">
    <property type="term" value="P:heart development"/>
    <property type="evidence" value="ECO:0007669"/>
    <property type="project" value="UniProtKB-ARBA"/>
</dbReference>
<dbReference type="GO" id="GO:0035295">
    <property type="term" value="P:tube development"/>
    <property type="evidence" value="ECO:0007669"/>
    <property type="project" value="UniProtKB-ARBA"/>
</dbReference>
<keyword evidence="2" id="KW-0678">Repressor</keyword>
<dbReference type="GO" id="GO:0008270">
    <property type="term" value="F:zinc ion binding"/>
    <property type="evidence" value="ECO:0007669"/>
    <property type="project" value="UniProtKB-KW"/>
</dbReference>
<feature type="region of interest" description="Disordered" evidence="19">
    <location>
        <begin position="77"/>
        <end position="143"/>
    </location>
</feature>
<feature type="compositionally biased region" description="Basic and acidic residues" evidence="19">
    <location>
        <begin position="101"/>
        <end position="116"/>
    </location>
</feature>
<feature type="domain" description="C2H2-type" evidence="20">
    <location>
        <begin position="975"/>
        <end position="1002"/>
    </location>
</feature>
<feature type="domain" description="C2H2-type" evidence="20">
    <location>
        <begin position="464"/>
        <end position="491"/>
    </location>
</feature>
<dbReference type="Pfam" id="PF12874">
    <property type="entry name" value="zf-met"/>
    <property type="match status" value="1"/>
</dbReference>
<dbReference type="STRING" id="8005.ENSEEEP00000008038"/>
<protein>
    <recommendedName>
        <fullName evidence="17">Sal-like protein 1</fullName>
    </recommendedName>
</protein>
<dbReference type="PANTHER" id="PTHR23233">
    <property type="entry name" value="SAL-LIKE PROTEIN"/>
    <property type="match status" value="1"/>
</dbReference>
<organism evidence="21 22">
    <name type="scientific">Electrophorus electricus</name>
    <name type="common">Electric eel</name>
    <name type="synonym">Gymnotus electricus</name>
    <dbReference type="NCBI Taxonomy" id="8005"/>
    <lineage>
        <taxon>Eukaryota</taxon>
        <taxon>Metazoa</taxon>
        <taxon>Chordata</taxon>
        <taxon>Craniata</taxon>
        <taxon>Vertebrata</taxon>
        <taxon>Euteleostomi</taxon>
        <taxon>Actinopterygii</taxon>
        <taxon>Neopterygii</taxon>
        <taxon>Teleostei</taxon>
        <taxon>Ostariophysi</taxon>
        <taxon>Gymnotiformes</taxon>
        <taxon>Gymnotoidei</taxon>
        <taxon>Gymnotidae</taxon>
        <taxon>Electrophorus</taxon>
    </lineage>
</organism>